<accession>K8WNN7</accession>
<comment type="caution">
    <text evidence="2">The sequence shown here is derived from an EMBL/GenBank/DDBJ whole genome shotgun (WGS) entry which is preliminary data.</text>
</comment>
<proteinExistence type="predicted"/>
<dbReference type="EMBL" id="AKKL01000021">
    <property type="protein sequence ID" value="EKT62223.1"/>
    <property type="molecule type" value="Genomic_DNA"/>
</dbReference>
<protein>
    <submittedName>
        <fullName evidence="2">Virulence protein SpvD</fullName>
    </submittedName>
</protein>
<evidence type="ECO:0000313" key="2">
    <source>
        <dbReference type="EMBL" id="EKT62223.1"/>
    </source>
</evidence>
<feature type="region of interest" description="Disordered" evidence="1">
    <location>
        <begin position="1"/>
        <end position="20"/>
    </location>
</feature>
<dbReference type="Proteomes" id="UP000009336">
    <property type="component" value="Unassembled WGS sequence"/>
</dbReference>
<dbReference type="AlphaFoldDB" id="K8WNN7"/>
<evidence type="ECO:0000313" key="3">
    <source>
        <dbReference type="Proteomes" id="UP000009336"/>
    </source>
</evidence>
<name>K8WNN7_9GAMM</name>
<keyword evidence="3" id="KW-1185">Reference proteome</keyword>
<reference evidence="2 3" key="1">
    <citation type="journal article" date="2012" name="BMC Genomics">
        <title>Comparative genomics of bacteria in the genus Providencia isolated from wild Drosophila melanogaster.</title>
        <authorList>
            <person name="Galac M.R."/>
            <person name="Lazzaro B.P."/>
        </authorList>
    </citation>
    <scope>NUCLEOTIDE SEQUENCE [LARGE SCALE GENOMIC DNA]</scope>
    <source>
        <strain evidence="2 3">DSM 19968</strain>
    </source>
</reference>
<dbReference type="PATRIC" id="fig|1141662.3.peg.1674"/>
<sequence length="282" mass="32800">MPISTININSPRQNTRENNTGISDNIKLEFSSNIVAIKPVNKATKLRKVSNNFLERIFNNLNTNAINIQKEIHTVWLGNTKISNNEMTDSDFKDVIRIKDALCVKRKEKKLYPQTLRKNDLEKMAKYVNKPFIHYSGNCAILSACLHYNIHYRQDIYSVKNTKSPTVGLESTLVDRVIFGQKLKLSYFYSIDDVKNEVLRRYNLNKEDFSFIISAENYILPVIGECAHDFNAVIIQEKNKEPCVQFIDAWKTFNKLPTFGELKSYFPPSTLFFIRAYYENKQ</sequence>
<dbReference type="InterPro" id="IPR008834">
    <property type="entry name" value="Sal_SpvD"/>
</dbReference>
<dbReference type="Pfam" id="PF05563">
    <property type="entry name" value="SpvD"/>
    <property type="match status" value="1"/>
</dbReference>
<organism evidence="2 3">
    <name type="scientific">Providencia burhodogranariea DSM 19968</name>
    <dbReference type="NCBI Taxonomy" id="1141662"/>
    <lineage>
        <taxon>Bacteria</taxon>
        <taxon>Pseudomonadati</taxon>
        <taxon>Pseudomonadota</taxon>
        <taxon>Gammaproteobacteria</taxon>
        <taxon>Enterobacterales</taxon>
        <taxon>Morganellaceae</taxon>
        <taxon>Providencia</taxon>
    </lineage>
</organism>
<dbReference type="HOGENOM" id="CLU_086017_0_0_6"/>
<gene>
    <name evidence="2" type="ORF">OOA_08242</name>
</gene>
<evidence type="ECO:0000256" key="1">
    <source>
        <dbReference type="SAM" id="MobiDB-lite"/>
    </source>
</evidence>
<dbReference type="RefSeq" id="WP_008911669.1">
    <property type="nucleotide sequence ID" value="NZ_KB233222.1"/>
</dbReference>
<dbReference type="OrthoDB" id="7030590at2"/>